<evidence type="ECO:0000313" key="2">
    <source>
        <dbReference type="Proteomes" id="UP000583127"/>
    </source>
</evidence>
<dbReference type="EMBL" id="JABBFZ010000026">
    <property type="protein sequence ID" value="NML34808.1"/>
    <property type="molecule type" value="Genomic_DNA"/>
</dbReference>
<dbReference type="Proteomes" id="UP000583127">
    <property type="component" value="Unassembled WGS sequence"/>
</dbReference>
<dbReference type="AlphaFoldDB" id="A0A7Y0A1J4"/>
<proteinExistence type="predicted"/>
<protein>
    <submittedName>
        <fullName evidence="1">Uncharacterized protein</fullName>
    </submittedName>
</protein>
<sequence>MSDDTEEFAASTNKPDYAAKMLGYDRKTFGDMVHVMKDDLDLRGDDNVIWHDTGDIEFRKNIIGNMHDYAF</sequence>
<gene>
    <name evidence="1" type="ORF">HHL14_28780</name>
</gene>
<organism evidence="1 2">
    <name type="scientific">Paraburkholderia antibiotica</name>
    <dbReference type="NCBI Taxonomy" id="2728839"/>
    <lineage>
        <taxon>Bacteria</taxon>
        <taxon>Pseudomonadati</taxon>
        <taxon>Pseudomonadota</taxon>
        <taxon>Betaproteobacteria</taxon>
        <taxon>Burkholderiales</taxon>
        <taxon>Burkholderiaceae</taxon>
        <taxon>Paraburkholderia</taxon>
    </lineage>
</organism>
<evidence type="ECO:0000313" key="1">
    <source>
        <dbReference type="EMBL" id="NML34808.1"/>
    </source>
</evidence>
<reference evidence="1 2" key="1">
    <citation type="submission" date="2020-04" db="EMBL/GenBank/DDBJ databases">
        <title>Paraburkholderia sp. G-4-1-8 isolated from soil.</title>
        <authorList>
            <person name="Dahal R.H."/>
        </authorList>
    </citation>
    <scope>NUCLEOTIDE SEQUENCE [LARGE SCALE GENOMIC DNA]</scope>
    <source>
        <strain evidence="1 2">G-4-1-8</strain>
    </source>
</reference>
<accession>A0A7Y0A1J4</accession>
<name>A0A7Y0A1J4_9BURK</name>
<keyword evidence="2" id="KW-1185">Reference proteome</keyword>
<comment type="caution">
    <text evidence="1">The sequence shown here is derived from an EMBL/GenBank/DDBJ whole genome shotgun (WGS) entry which is preliminary data.</text>
</comment>